<dbReference type="Gene3D" id="2.30.30.40">
    <property type="entry name" value="SH3 Domains"/>
    <property type="match status" value="1"/>
</dbReference>
<dbReference type="PROSITE" id="PS50851">
    <property type="entry name" value="CHEW"/>
    <property type="match status" value="1"/>
</dbReference>
<dbReference type="PANTHER" id="PTHR22617:SF23">
    <property type="entry name" value="CHEMOTAXIS PROTEIN CHEW"/>
    <property type="match status" value="1"/>
</dbReference>
<proteinExistence type="predicted"/>
<evidence type="ECO:0000259" key="1">
    <source>
        <dbReference type="PROSITE" id="PS50851"/>
    </source>
</evidence>
<accession>A0A318XQJ7</accession>
<dbReference type="PANTHER" id="PTHR22617">
    <property type="entry name" value="CHEMOTAXIS SENSOR HISTIDINE KINASE-RELATED"/>
    <property type="match status" value="1"/>
</dbReference>
<dbReference type="GO" id="GO:0005829">
    <property type="term" value="C:cytosol"/>
    <property type="evidence" value="ECO:0007669"/>
    <property type="project" value="TreeGrafter"/>
</dbReference>
<dbReference type="EMBL" id="QKMR01000003">
    <property type="protein sequence ID" value="PYG89558.1"/>
    <property type="molecule type" value="Genomic_DNA"/>
</dbReference>
<dbReference type="InterPro" id="IPR002545">
    <property type="entry name" value="CheW-lke_dom"/>
</dbReference>
<dbReference type="Pfam" id="PF01584">
    <property type="entry name" value="CheW"/>
    <property type="match status" value="1"/>
</dbReference>
<comment type="caution">
    <text evidence="2">The sequence shown here is derived from an EMBL/GenBank/DDBJ whole genome shotgun (WGS) entry which is preliminary data.</text>
</comment>
<evidence type="ECO:0000313" key="2">
    <source>
        <dbReference type="EMBL" id="PYG89558.1"/>
    </source>
</evidence>
<dbReference type="Gene3D" id="2.40.50.180">
    <property type="entry name" value="CheA-289, Domain 4"/>
    <property type="match status" value="1"/>
</dbReference>
<dbReference type="SUPFAM" id="SSF50341">
    <property type="entry name" value="CheW-like"/>
    <property type="match status" value="1"/>
</dbReference>
<protein>
    <submittedName>
        <fullName evidence="2">Purine-binding chemotaxis protein CheW</fullName>
    </submittedName>
</protein>
<organism evidence="2 3">
    <name type="scientific">Ruminiclostridium sufflavum DSM 19573</name>
    <dbReference type="NCBI Taxonomy" id="1121337"/>
    <lineage>
        <taxon>Bacteria</taxon>
        <taxon>Bacillati</taxon>
        <taxon>Bacillota</taxon>
        <taxon>Clostridia</taxon>
        <taxon>Eubacteriales</taxon>
        <taxon>Oscillospiraceae</taxon>
        <taxon>Ruminiclostridium</taxon>
    </lineage>
</organism>
<dbReference type="SMART" id="SM00260">
    <property type="entry name" value="CheW"/>
    <property type="match status" value="1"/>
</dbReference>
<dbReference type="GO" id="GO:0006935">
    <property type="term" value="P:chemotaxis"/>
    <property type="evidence" value="ECO:0007669"/>
    <property type="project" value="InterPro"/>
</dbReference>
<dbReference type="AlphaFoldDB" id="A0A318XQJ7"/>
<name>A0A318XQJ7_9FIRM</name>
<dbReference type="GO" id="GO:0007165">
    <property type="term" value="P:signal transduction"/>
    <property type="evidence" value="ECO:0007669"/>
    <property type="project" value="InterPro"/>
</dbReference>
<dbReference type="InterPro" id="IPR036061">
    <property type="entry name" value="CheW-like_dom_sf"/>
</dbReference>
<feature type="domain" description="CheW-like" evidence="1">
    <location>
        <begin position="3"/>
        <end position="144"/>
    </location>
</feature>
<dbReference type="OrthoDB" id="9794382at2"/>
<gene>
    <name evidence="2" type="ORF">LY28_00777</name>
</gene>
<dbReference type="InterPro" id="IPR039315">
    <property type="entry name" value="CheW"/>
</dbReference>
<dbReference type="RefSeq" id="WP_110460844.1">
    <property type="nucleotide sequence ID" value="NZ_QKMR01000003.1"/>
</dbReference>
<evidence type="ECO:0000313" key="3">
    <source>
        <dbReference type="Proteomes" id="UP000248132"/>
    </source>
</evidence>
<reference evidence="2 3" key="1">
    <citation type="submission" date="2018-06" db="EMBL/GenBank/DDBJ databases">
        <title>Genomic Encyclopedia of Type Strains, Phase I: the one thousand microbial genomes (KMG-I) project.</title>
        <authorList>
            <person name="Kyrpides N."/>
        </authorList>
    </citation>
    <scope>NUCLEOTIDE SEQUENCE [LARGE SCALE GENOMIC DNA]</scope>
    <source>
        <strain evidence="2 3">DSM 19573</strain>
    </source>
</reference>
<sequence>MCTGRYVVFMLGTEEFGLEITCAKEIIRIPEQITKMPNMPSFFEGVINLRDNIIPVIDLKKRFGYAETHRYADNRLLILDLENTLLGVIVDDVEEVLMLDSRSIEKIKFDIPGMSENSIHGIAKHDDRLIVLLNALKIKDEIFQYMEH</sequence>
<dbReference type="Proteomes" id="UP000248132">
    <property type="component" value="Unassembled WGS sequence"/>
</dbReference>
<keyword evidence="3" id="KW-1185">Reference proteome</keyword>